<dbReference type="KEGG" id="bbes:BESB_060280"/>
<organism evidence="2 3">
    <name type="scientific">Besnoitia besnoiti</name>
    <name type="common">Apicomplexan protozoan</name>
    <dbReference type="NCBI Taxonomy" id="94643"/>
    <lineage>
        <taxon>Eukaryota</taxon>
        <taxon>Sar</taxon>
        <taxon>Alveolata</taxon>
        <taxon>Apicomplexa</taxon>
        <taxon>Conoidasida</taxon>
        <taxon>Coccidia</taxon>
        <taxon>Eucoccidiorida</taxon>
        <taxon>Eimeriorina</taxon>
        <taxon>Sarcocystidae</taxon>
        <taxon>Besnoitia</taxon>
    </lineage>
</organism>
<feature type="region of interest" description="Disordered" evidence="1">
    <location>
        <begin position="781"/>
        <end position="800"/>
    </location>
</feature>
<evidence type="ECO:0000256" key="1">
    <source>
        <dbReference type="SAM" id="MobiDB-lite"/>
    </source>
</evidence>
<comment type="caution">
    <text evidence="2">The sequence shown here is derived from an EMBL/GenBank/DDBJ whole genome shotgun (WGS) entry which is preliminary data.</text>
</comment>
<protein>
    <submittedName>
        <fullName evidence="2">Uncharacterized protein</fullName>
    </submittedName>
</protein>
<feature type="compositionally biased region" description="Basic and acidic residues" evidence="1">
    <location>
        <begin position="786"/>
        <end position="800"/>
    </location>
</feature>
<sequence>MRVSKSAARQLTKVPSCLGFRLPRVLRLLVLLALLRGVVAVARRPRCDSAVSCLLPLASSQLPVRVSGLAAASASLARRLSPCKQALGAAPACEGPSLSSSPLPAGRRVAACAAPAPRLRASSGYLPQLLRQSAGPGAASARRSSPAFSFSRSRSSRPSPSVLCASRAAGALPSWGDRLPSASALKAAPCWLSPELRSYPSVSALVRYPSSAAQGASRRAARCVAAQTSSSFPSAEVLPSLTHALKLLKAALTKASAPPAGLPLDTPRGPSLTHALKLLKAALTKASAPPAGLPLDTPRGSASLATSPSSSASRGSLFRGASSSPLAPLTPFSASSLPPLSLDRSCGEEEKAATLHGAQSSSFPSTQPESPAALAPSDSALLDAAPRASSFYSSLSSWMPSPARPASNARKDKDFFCVPYTGIDLIALYGRFLLPALLPLYAQLYLHRAANSRQAKRPSPHARAAGKYQQPNAQSSFLLTAASPAPSVSGSSSRLPPPSASPCSYLYSAPAPASPAVAGPFRSLSGVLGAFSGFRGLARRAAESLVSSLSAVLSRWALPGRAPRLCLETPAVAAVPECSAEDDKAALLASTVPSPRPSPLFFFPPYTSPDSRALLASCAPPSARLSLVALAEAKDALKRFSARLFPAGAGARLQFPCFARQLLRLPFQWPPFAVFLPSANLYCYRRGVYGHLGTTPRVLRRLSADVEAERPHPAATFSLFYFLCNPGLEGSSPASACLRRSDEARGVSLRDSLRPDDFRCSLLGLCSDAVAADLRAGAEEGSVATEARDDAGSPRGEGEDRRVERAALTLWKLFERKIDGTTRLLWEYNVSFPPS</sequence>
<gene>
    <name evidence="2" type="ORF">BESB_060280</name>
</gene>
<feature type="compositionally biased region" description="Polar residues" evidence="1">
    <location>
        <begin position="357"/>
        <end position="369"/>
    </location>
</feature>
<proteinExistence type="predicted"/>
<dbReference type="EMBL" id="NWUJ01000005">
    <property type="protein sequence ID" value="PFH35141.1"/>
    <property type="molecule type" value="Genomic_DNA"/>
</dbReference>
<accession>A0A2A9MFV8</accession>
<name>A0A2A9MFV8_BESBE</name>
<reference evidence="2 3" key="1">
    <citation type="submission" date="2017-09" db="EMBL/GenBank/DDBJ databases">
        <title>Genome sequencing of Besnoitia besnoiti strain Bb-Ger1.</title>
        <authorList>
            <person name="Schares G."/>
            <person name="Venepally P."/>
            <person name="Lorenzi H.A."/>
        </authorList>
    </citation>
    <scope>NUCLEOTIDE SEQUENCE [LARGE SCALE GENOMIC DNA]</scope>
    <source>
        <strain evidence="2 3">Bb-Ger1</strain>
    </source>
</reference>
<feature type="region of interest" description="Disordered" evidence="1">
    <location>
        <begin position="289"/>
        <end position="320"/>
    </location>
</feature>
<dbReference type="VEuPathDB" id="ToxoDB:BESB_060280"/>
<dbReference type="GeneID" id="40310956"/>
<dbReference type="RefSeq" id="XP_029219150.1">
    <property type="nucleotide sequence ID" value="XM_029364442.1"/>
</dbReference>
<evidence type="ECO:0000313" key="3">
    <source>
        <dbReference type="Proteomes" id="UP000224006"/>
    </source>
</evidence>
<evidence type="ECO:0000313" key="2">
    <source>
        <dbReference type="EMBL" id="PFH35141.1"/>
    </source>
</evidence>
<feature type="region of interest" description="Disordered" evidence="1">
    <location>
        <begin position="136"/>
        <end position="160"/>
    </location>
</feature>
<dbReference type="AlphaFoldDB" id="A0A2A9MFV8"/>
<keyword evidence="3" id="KW-1185">Reference proteome</keyword>
<feature type="compositionally biased region" description="Low complexity" evidence="1">
    <location>
        <begin position="299"/>
        <end position="320"/>
    </location>
</feature>
<dbReference type="Proteomes" id="UP000224006">
    <property type="component" value="Chromosome V"/>
</dbReference>
<feature type="region of interest" description="Disordered" evidence="1">
    <location>
        <begin position="340"/>
        <end position="376"/>
    </location>
</feature>
<dbReference type="OrthoDB" id="10408045at2759"/>